<evidence type="ECO:0000313" key="3">
    <source>
        <dbReference type="Proteomes" id="UP000232003"/>
    </source>
</evidence>
<dbReference type="Proteomes" id="UP000232003">
    <property type="component" value="Chromosome"/>
</dbReference>
<dbReference type="KEGG" id="nfl:COO91_08269"/>
<dbReference type="KEGG" id="nfl:COO91_09766"/>
<reference evidence="1 3" key="1">
    <citation type="submission" date="2017-11" db="EMBL/GenBank/DDBJ databases">
        <title>Complete genome of a free-living desiccation-tolerant cyanobacterium and its photosynthetic adaptation to extreme terrestrial habitat.</title>
        <authorList>
            <person name="Shang J."/>
        </authorList>
    </citation>
    <scope>NUCLEOTIDE SEQUENCE [LARGE SCALE GENOMIC DNA]</scope>
    <source>
        <strain evidence="1 3">CCNUN1</strain>
        <plasmid evidence="3">pnfsy06</plasmid>
        <plasmid evidence="2">pNFSY06</plasmid>
    </source>
</reference>
<organism evidence="1 3">
    <name type="scientific">Nostoc flagelliforme CCNUN1</name>
    <dbReference type="NCBI Taxonomy" id="2038116"/>
    <lineage>
        <taxon>Bacteria</taxon>
        <taxon>Bacillati</taxon>
        <taxon>Cyanobacteriota</taxon>
        <taxon>Cyanophyceae</taxon>
        <taxon>Nostocales</taxon>
        <taxon>Nostocaceae</taxon>
        <taxon>Nostoc</taxon>
    </lineage>
</organism>
<keyword evidence="2" id="KW-0614">Plasmid</keyword>
<dbReference type="RefSeq" id="WP_100902291.1">
    <property type="nucleotide sequence ID" value="NZ_CAWNNC010000001.1"/>
</dbReference>
<dbReference type="EMBL" id="CP024785">
    <property type="protein sequence ID" value="AUB42162.1"/>
    <property type="molecule type" value="Genomic_DNA"/>
</dbReference>
<accession>A0A2K8T384</accession>
<sequence length="147" mass="16538">MNGTVFNIGVTTCGLTMATLVEHHPQNVIGTFWLPSTEKDYNKLTCKWVDYVLEENQAQALLDDIDILRSEPHLYTHMVILLTGNPHHPGDYSFMAGITRFLESTSLLQALALHNIPAHTEISYPDLFDDKSVENAPLQYLGQTQPK</sequence>
<dbReference type="Proteomes" id="UP000232003">
    <property type="component" value="Plasmid pNFSY06"/>
</dbReference>
<gene>
    <name evidence="1" type="ORF">COO91_08269</name>
    <name evidence="2" type="ORF">COO91_09766</name>
</gene>
<geneLocation type="plasmid" evidence="3">
    <name>pnfsy06</name>
</geneLocation>
<protein>
    <submittedName>
        <fullName evidence="1">Uncharacterized protein</fullName>
    </submittedName>
</protein>
<keyword evidence="3" id="KW-1185">Reference proteome</keyword>
<name>A0A2K8T384_9NOSO</name>
<geneLocation type="plasmid" evidence="2">
    <name>pNFSY06</name>
</geneLocation>
<proteinExistence type="predicted"/>
<dbReference type="EMBL" id="CP024791">
    <property type="protein sequence ID" value="AUB43585.1"/>
    <property type="molecule type" value="Genomic_DNA"/>
</dbReference>
<evidence type="ECO:0000313" key="1">
    <source>
        <dbReference type="EMBL" id="AUB42162.1"/>
    </source>
</evidence>
<dbReference type="AlphaFoldDB" id="A0A2K8T384"/>
<evidence type="ECO:0000313" key="2">
    <source>
        <dbReference type="EMBL" id="AUB43585.1"/>
    </source>
</evidence>